<comment type="caution">
    <text evidence="2">The sequence shown here is derived from an EMBL/GenBank/DDBJ whole genome shotgun (WGS) entry which is preliminary data.</text>
</comment>
<dbReference type="Gene3D" id="3.20.20.100">
    <property type="entry name" value="NADP-dependent oxidoreductase domain"/>
    <property type="match status" value="1"/>
</dbReference>
<keyword evidence="3" id="KW-1185">Reference proteome</keyword>
<dbReference type="SUPFAM" id="SSF51430">
    <property type="entry name" value="NAD(P)-linked oxidoreductase"/>
    <property type="match status" value="1"/>
</dbReference>
<evidence type="ECO:0000313" key="3">
    <source>
        <dbReference type="Proteomes" id="UP000236333"/>
    </source>
</evidence>
<dbReference type="OrthoDB" id="2310150at2759"/>
<dbReference type="InterPro" id="IPR023210">
    <property type="entry name" value="NADP_OxRdtase_dom"/>
</dbReference>
<sequence>MRKQKLGISGLEVPIVCLGTMTWGEQVRVMGALIAEGKIRHWGLSNETSYGVSQMCEAAKRLGVPPPVSIQNDFAPVFRHFEEELAETCAPSAYNVGLRQGAPPELRHNPPFQPRYFNPRTLAAAGEYGALAKRCGLSPTTLALAWCASRWYMSSVIIGATSQEQLKEDIEACQVVLDASTLEEMDAIHLRHRNPNDLD</sequence>
<gene>
    <name evidence="2" type="ORF">TSOC_009172</name>
</gene>
<organism evidence="2 3">
    <name type="scientific">Tetrabaena socialis</name>
    <dbReference type="NCBI Taxonomy" id="47790"/>
    <lineage>
        <taxon>Eukaryota</taxon>
        <taxon>Viridiplantae</taxon>
        <taxon>Chlorophyta</taxon>
        <taxon>core chlorophytes</taxon>
        <taxon>Chlorophyceae</taxon>
        <taxon>CS clade</taxon>
        <taxon>Chlamydomonadales</taxon>
        <taxon>Tetrabaenaceae</taxon>
        <taxon>Tetrabaena</taxon>
    </lineage>
</organism>
<evidence type="ECO:0000313" key="2">
    <source>
        <dbReference type="EMBL" id="PNH04650.1"/>
    </source>
</evidence>
<protein>
    <submittedName>
        <fullName evidence="2">Protein tas</fullName>
    </submittedName>
</protein>
<dbReference type="AlphaFoldDB" id="A0A2J7ZWK3"/>
<reference evidence="2 3" key="1">
    <citation type="journal article" date="2017" name="Mol. Biol. Evol.">
        <title>The 4-celled Tetrabaena socialis nuclear genome reveals the essential components for genetic control of cell number at the origin of multicellularity in the volvocine lineage.</title>
        <authorList>
            <person name="Featherston J."/>
            <person name="Arakaki Y."/>
            <person name="Hanschen E.R."/>
            <person name="Ferris P.J."/>
            <person name="Michod R.E."/>
            <person name="Olson B.J.S.C."/>
            <person name="Nozaki H."/>
            <person name="Durand P.M."/>
        </authorList>
    </citation>
    <scope>NUCLEOTIDE SEQUENCE [LARGE SCALE GENOMIC DNA]</scope>
    <source>
        <strain evidence="2 3">NIES-571</strain>
    </source>
</reference>
<dbReference type="InterPro" id="IPR050523">
    <property type="entry name" value="AKR_Detox_Biosynth"/>
</dbReference>
<dbReference type="InterPro" id="IPR036812">
    <property type="entry name" value="NAD(P)_OxRdtase_dom_sf"/>
</dbReference>
<dbReference type="Pfam" id="PF00248">
    <property type="entry name" value="Aldo_ket_red"/>
    <property type="match status" value="1"/>
</dbReference>
<feature type="domain" description="NADP-dependent oxidoreductase" evidence="1">
    <location>
        <begin position="25"/>
        <end position="188"/>
    </location>
</feature>
<proteinExistence type="predicted"/>
<evidence type="ECO:0000259" key="1">
    <source>
        <dbReference type="Pfam" id="PF00248"/>
    </source>
</evidence>
<dbReference type="PANTHER" id="PTHR43364">
    <property type="entry name" value="NADH-SPECIFIC METHYLGLYOXAL REDUCTASE-RELATED"/>
    <property type="match status" value="1"/>
</dbReference>
<dbReference type="Proteomes" id="UP000236333">
    <property type="component" value="Unassembled WGS sequence"/>
</dbReference>
<accession>A0A2J7ZWK3</accession>
<dbReference type="EMBL" id="PGGS01000371">
    <property type="protein sequence ID" value="PNH04650.1"/>
    <property type="molecule type" value="Genomic_DNA"/>
</dbReference>
<name>A0A2J7ZWK3_9CHLO</name>
<dbReference type="PANTHER" id="PTHR43364:SF17">
    <property type="entry name" value="ALDO KETO REDUCTASE"/>
    <property type="match status" value="1"/>
</dbReference>